<name>A0AAV4MIC8_CAEEX</name>
<dbReference type="Proteomes" id="UP001054945">
    <property type="component" value="Unassembled WGS sequence"/>
</dbReference>
<dbReference type="AlphaFoldDB" id="A0AAV4MIC8"/>
<feature type="region of interest" description="Disordered" evidence="1">
    <location>
        <begin position="19"/>
        <end position="41"/>
    </location>
</feature>
<evidence type="ECO:0000313" key="3">
    <source>
        <dbReference type="Proteomes" id="UP001054945"/>
    </source>
</evidence>
<evidence type="ECO:0000256" key="1">
    <source>
        <dbReference type="SAM" id="MobiDB-lite"/>
    </source>
</evidence>
<evidence type="ECO:0000313" key="2">
    <source>
        <dbReference type="EMBL" id="GIX72118.1"/>
    </source>
</evidence>
<protein>
    <submittedName>
        <fullName evidence="2">Uncharacterized protein</fullName>
    </submittedName>
</protein>
<sequence length="85" mass="9723">MKETQRNFWSEHKDLRVAERTQLPQSRRGMKAPFVTTQERRGCASEIAVNTPKSPTWLFQTTQSIFTVPHLSGRSPNPITAPFLP</sequence>
<keyword evidence="3" id="KW-1185">Reference proteome</keyword>
<organism evidence="2 3">
    <name type="scientific">Caerostris extrusa</name>
    <name type="common">Bark spider</name>
    <name type="synonym">Caerostris bankana</name>
    <dbReference type="NCBI Taxonomy" id="172846"/>
    <lineage>
        <taxon>Eukaryota</taxon>
        <taxon>Metazoa</taxon>
        <taxon>Ecdysozoa</taxon>
        <taxon>Arthropoda</taxon>
        <taxon>Chelicerata</taxon>
        <taxon>Arachnida</taxon>
        <taxon>Araneae</taxon>
        <taxon>Araneomorphae</taxon>
        <taxon>Entelegynae</taxon>
        <taxon>Araneoidea</taxon>
        <taxon>Araneidae</taxon>
        <taxon>Caerostris</taxon>
    </lineage>
</organism>
<proteinExistence type="predicted"/>
<dbReference type="EMBL" id="BPLR01002280">
    <property type="protein sequence ID" value="GIX72118.1"/>
    <property type="molecule type" value="Genomic_DNA"/>
</dbReference>
<gene>
    <name evidence="2" type="ORF">CEXT_785611</name>
</gene>
<accession>A0AAV4MIC8</accession>
<reference evidence="2 3" key="1">
    <citation type="submission" date="2021-06" db="EMBL/GenBank/DDBJ databases">
        <title>Caerostris extrusa draft genome.</title>
        <authorList>
            <person name="Kono N."/>
            <person name="Arakawa K."/>
        </authorList>
    </citation>
    <scope>NUCLEOTIDE SEQUENCE [LARGE SCALE GENOMIC DNA]</scope>
</reference>
<comment type="caution">
    <text evidence="2">The sequence shown here is derived from an EMBL/GenBank/DDBJ whole genome shotgun (WGS) entry which is preliminary data.</text>
</comment>